<gene>
    <name evidence="1" type="ORF">DI53_1632</name>
</gene>
<name>A0A0B8T4F8_9SPHI</name>
<comment type="caution">
    <text evidence="1">The sequence shown here is derived from an EMBL/GenBank/DDBJ whole genome shotgun (WGS) entry which is preliminary data.</text>
</comment>
<keyword evidence="2" id="KW-1185">Reference proteome</keyword>
<sequence length="89" mass="10296">MEFVALSHILLRTLKWQGYTVLRSVSPLNSTNPTWYAEKIPIEQLMDLDSDEIARRSVPLQETHYLIIQDALENIREEDLIGQVFLGVI</sequence>
<dbReference type="Proteomes" id="UP000031802">
    <property type="component" value="Unassembled WGS sequence"/>
</dbReference>
<dbReference type="STRING" id="1229276.DI53_1632"/>
<reference evidence="2" key="1">
    <citation type="submission" date="2014-04" db="EMBL/GenBank/DDBJ databases">
        <title>Whole-Genome optical mapping and complete genome sequence of Sphingobacterium deserti sp. nov., a new spaces isolated from desert in the west of China.</title>
        <authorList>
            <person name="Teng C."/>
            <person name="Zhou Z."/>
            <person name="Li X."/>
            <person name="Chen M."/>
            <person name="Lin M."/>
            <person name="Wang L."/>
            <person name="Su S."/>
            <person name="Zhang C."/>
            <person name="Zhang W."/>
        </authorList>
    </citation>
    <scope>NUCLEOTIDE SEQUENCE [LARGE SCALE GENOMIC DNA]</scope>
    <source>
        <strain evidence="2">ACCC05744</strain>
    </source>
</reference>
<proteinExistence type="predicted"/>
<dbReference type="OrthoDB" id="711011at2"/>
<dbReference type="PATRIC" id="fig|1229276.3.peg.1685"/>
<organism evidence="1 2">
    <name type="scientific">Sphingobacterium deserti</name>
    <dbReference type="NCBI Taxonomy" id="1229276"/>
    <lineage>
        <taxon>Bacteria</taxon>
        <taxon>Pseudomonadati</taxon>
        <taxon>Bacteroidota</taxon>
        <taxon>Sphingobacteriia</taxon>
        <taxon>Sphingobacteriales</taxon>
        <taxon>Sphingobacteriaceae</taxon>
        <taxon>Sphingobacterium</taxon>
    </lineage>
</organism>
<dbReference type="AlphaFoldDB" id="A0A0B8T4F8"/>
<evidence type="ECO:0000313" key="1">
    <source>
        <dbReference type="EMBL" id="KGE14603.1"/>
    </source>
</evidence>
<reference evidence="1 2" key="2">
    <citation type="journal article" date="2015" name="PLoS ONE">
        <title>Whole-Genome Optical Mapping and Finished Genome Sequence of Sphingobacterium deserti sp. nov., a New Species Isolated from the Western Desert of China.</title>
        <authorList>
            <person name="Teng C."/>
            <person name="Zhou Z."/>
            <person name="Molnar I."/>
            <person name="Li X."/>
            <person name="Tang R."/>
            <person name="Chen M."/>
            <person name="Wang L."/>
            <person name="Su S."/>
            <person name="Zhang W."/>
            <person name="Lin M."/>
        </authorList>
    </citation>
    <scope>NUCLEOTIDE SEQUENCE [LARGE SCALE GENOMIC DNA]</scope>
    <source>
        <strain evidence="2">ACCC05744</strain>
    </source>
</reference>
<dbReference type="EMBL" id="JJMU01000024">
    <property type="protein sequence ID" value="KGE14603.1"/>
    <property type="molecule type" value="Genomic_DNA"/>
</dbReference>
<accession>A0A0B8T4F8</accession>
<evidence type="ECO:0000313" key="2">
    <source>
        <dbReference type="Proteomes" id="UP000031802"/>
    </source>
</evidence>
<protein>
    <submittedName>
        <fullName evidence="1">Uncharacterized protein</fullName>
    </submittedName>
</protein>
<dbReference type="RefSeq" id="WP_037497462.1">
    <property type="nucleotide sequence ID" value="NZ_JJMU01000024.1"/>
</dbReference>